<dbReference type="AlphaFoldDB" id="N6W0X8"/>
<comment type="caution">
    <text evidence="2">The sequence shown here is derived from an EMBL/GenBank/DDBJ whole genome shotgun (WGS) entry which is preliminary data.</text>
</comment>
<dbReference type="Proteomes" id="UP000013165">
    <property type="component" value="Unassembled WGS sequence"/>
</dbReference>
<organism evidence="2 3">
    <name type="scientific">Marinobacter nanhaiticus D15-8W</name>
    <dbReference type="NCBI Taxonomy" id="626887"/>
    <lineage>
        <taxon>Bacteria</taxon>
        <taxon>Pseudomonadati</taxon>
        <taxon>Pseudomonadota</taxon>
        <taxon>Gammaproteobacteria</taxon>
        <taxon>Pseudomonadales</taxon>
        <taxon>Marinobacteraceae</taxon>
        <taxon>Marinobacter</taxon>
    </lineage>
</organism>
<keyword evidence="3" id="KW-1185">Reference proteome</keyword>
<name>N6W0X8_9GAMM</name>
<evidence type="ECO:0008006" key="4">
    <source>
        <dbReference type="Google" id="ProtNLM"/>
    </source>
</evidence>
<reference evidence="2 3" key="1">
    <citation type="journal article" date="2013" name="Genome Announc.">
        <title>Genome Sequence of the Polycyclic Aromatic Hydrocarbon-Degrading Bacterium Strain Marinobacter nanhaiticus D15-8WT.</title>
        <authorList>
            <person name="Cui Z."/>
            <person name="Gao W."/>
            <person name="Li Q."/>
            <person name="Xu G."/>
            <person name="Zheng L."/>
        </authorList>
    </citation>
    <scope>NUCLEOTIDE SEQUENCE [LARGE SCALE GENOMIC DNA]</scope>
    <source>
        <strain evidence="2 3">D15-8W</strain>
    </source>
</reference>
<dbReference type="OrthoDB" id="7063662at2"/>
<dbReference type="eggNOG" id="ENOG5033G87">
    <property type="taxonomic scope" value="Bacteria"/>
</dbReference>
<protein>
    <recommendedName>
        <fullName evidence="4">Phosphodiesterase</fullName>
    </recommendedName>
</protein>
<dbReference type="EMBL" id="APLQ01000014">
    <property type="protein sequence ID" value="ENO13744.2"/>
    <property type="molecule type" value="Genomic_DNA"/>
</dbReference>
<dbReference type="STRING" id="626887.J057_20150"/>
<evidence type="ECO:0000313" key="2">
    <source>
        <dbReference type="EMBL" id="ENO13744.2"/>
    </source>
</evidence>
<feature type="region of interest" description="Disordered" evidence="1">
    <location>
        <begin position="26"/>
        <end position="56"/>
    </location>
</feature>
<evidence type="ECO:0000313" key="3">
    <source>
        <dbReference type="Proteomes" id="UP000013165"/>
    </source>
</evidence>
<dbReference type="PATRIC" id="fig|626887.3.peg.4031"/>
<accession>N6W0X8</accession>
<sequence>MGGLMMTGAFQAHAEQLKTPVMQQGADRATVQMPRHGQTQEQVRASFGQPQGVKGPVGNPPITQWFYEEFVVYFEYDHVIHAVMKPESR</sequence>
<proteinExistence type="predicted"/>
<evidence type="ECO:0000256" key="1">
    <source>
        <dbReference type="SAM" id="MobiDB-lite"/>
    </source>
</evidence>
<gene>
    <name evidence="2" type="ORF">J057_20150</name>
</gene>
<dbReference type="HOGENOM" id="CLU_170271_0_0_6"/>